<dbReference type="GO" id="GO:0006355">
    <property type="term" value="P:regulation of DNA-templated transcription"/>
    <property type="evidence" value="ECO:0007669"/>
    <property type="project" value="TreeGrafter"/>
</dbReference>
<dbReference type="SUPFAM" id="SSF52172">
    <property type="entry name" value="CheY-like"/>
    <property type="match status" value="1"/>
</dbReference>
<evidence type="ECO:0000256" key="4">
    <source>
        <dbReference type="ARBA" id="ARBA00023125"/>
    </source>
</evidence>
<evidence type="ECO:0000256" key="3">
    <source>
        <dbReference type="ARBA" id="ARBA00023015"/>
    </source>
</evidence>
<keyword evidence="3" id="KW-0805">Transcription regulation</keyword>
<dbReference type="InterPro" id="IPR001789">
    <property type="entry name" value="Sig_transdc_resp-reg_receiver"/>
</dbReference>
<dbReference type="OrthoDB" id="5292887at2"/>
<dbReference type="GO" id="GO:0032993">
    <property type="term" value="C:protein-DNA complex"/>
    <property type="evidence" value="ECO:0007669"/>
    <property type="project" value="TreeGrafter"/>
</dbReference>
<evidence type="ECO:0000313" key="9">
    <source>
        <dbReference type="Proteomes" id="UP000216998"/>
    </source>
</evidence>
<dbReference type="Gene3D" id="3.30.70.270">
    <property type="match status" value="1"/>
</dbReference>
<dbReference type="EMBL" id="NOXU01000027">
    <property type="protein sequence ID" value="OYQ34809.1"/>
    <property type="molecule type" value="Genomic_DNA"/>
</dbReference>
<organism evidence="8 9">
    <name type="scientific">Niveispirillum lacus</name>
    <dbReference type="NCBI Taxonomy" id="1981099"/>
    <lineage>
        <taxon>Bacteria</taxon>
        <taxon>Pseudomonadati</taxon>
        <taxon>Pseudomonadota</taxon>
        <taxon>Alphaproteobacteria</taxon>
        <taxon>Rhodospirillales</taxon>
        <taxon>Azospirillaceae</taxon>
        <taxon>Niveispirillum</taxon>
    </lineage>
</organism>
<proteinExistence type="predicted"/>
<evidence type="ECO:0000256" key="1">
    <source>
        <dbReference type="ARBA" id="ARBA00022553"/>
    </source>
</evidence>
<dbReference type="InterPro" id="IPR043128">
    <property type="entry name" value="Rev_trsase/Diguanyl_cyclase"/>
</dbReference>
<keyword evidence="4" id="KW-0238">DNA-binding</keyword>
<protein>
    <recommendedName>
        <fullName evidence="7">Response regulatory domain-containing protein</fullName>
    </recommendedName>
</protein>
<evidence type="ECO:0000313" key="8">
    <source>
        <dbReference type="EMBL" id="OYQ34809.1"/>
    </source>
</evidence>
<gene>
    <name evidence="8" type="ORF">CHU95_09460</name>
</gene>
<dbReference type="Proteomes" id="UP000216998">
    <property type="component" value="Unassembled WGS sequence"/>
</dbReference>
<evidence type="ECO:0000256" key="2">
    <source>
        <dbReference type="ARBA" id="ARBA00023012"/>
    </source>
</evidence>
<keyword evidence="1 6" id="KW-0597">Phosphoprotein</keyword>
<reference evidence="8 9" key="1">
    <citation type="submission" date="2017-07" db="EMBL/GenBank/DDBJ databases">
        <title>Niveispirillum cyanobacteriorum sp. nov., isolated from cyanobacterial aggregates in a eutrophic lake.</title>
        <authorList>
            <person name="Cai H."/>
        </authorList>
    </citation>
    <scope>NUCLEOTIDE SEQUENCE [LARGE SCALE GENOMIC DNA]</scope>
    <source>
        <strain evidence="9">TH1-14</strain>
    </source>
</reference>
<sequence>MWRCGRLPGRQVPVTGSHRPCPICGRMQEGGPCWSMTGMTGVSGGCRPAKGTGGNDMILIVEDIEEVRELLAAQLNACGYGPFIMAASAEEALATLDVGRIEGEQCPVDIVLMDIMLPEMDGITATCLIKDNPRLADVPVIMVSSLEDEETLNQAFIAGAFDFVVKPASVMALRARVQSALRWRTEARRRRAREGELAELAADRRQLSLSDAGFVAGLGWPGPAQTLQLLSERAQRRHHGAVLMAAIDDFGRLEEVDGADPAAALTRRVMELAAGLPGRIGDVLTMAGDGRLAILFQNADPGLARDTAERLVELVGRARIPHPRSNAGPHVTLSAGYGVGLEAAAIARRGLDHARAHGGGRIVDGAMVPSEEG</sequence>
<dbReference type="PANTHER" id="PTHR48111">
    <property type="entry name" value="REGULATOR OF RPOS"/>
    <property type="match status" value="1"/>
</dbReference>
<name>A0A255Z060_9PROT</name>
<dbReference type="SUPFAM" id="SSF55073">
    <property type="entry name" value="Nucleotide cyclase"/>
    <property type="match status" value="1"/>
</dbReference>
<dbReference type="SMART" id="SM00448">
    <property type="entry name" value="REC"/>
    <property type="match status" value="1"/>
</dbReference>
<dbReference type="PANTHER" id="PTHR48111:SF1">
    <property type="entry name" value="TWO-COMPONENT RESPONSE REGULATOR ORR33"/>
    <property type="match status" value="1"/>
</dbReference>
<dbReference type="Pfam" id="PF00990">
    <property type="entry name" value="GGDEF"/>
    <property type="match status" value="1"/>
</dbReference>
<dbReference type="Pfam" id="PF00072">
    <property type="entry name" value="Response_reg"/>
    <property type="match status" value="1"/>
</dbReference>
<evidence type="ECO:0000259" key="7">
    <source>
        <dbReference type="PROSITE" id="PS50110"/>
    </source>
</evidence>
<dbReference type="InterPro" id="IPR000160">
    <property type="entry name" value="GGDEF_dom"/>
</dbReference>
<evidence type="ECO:0000256" key="5">
    <source>
        <dbReference type="ARBA" id="ARBA00023163"/>
    </source>
</evidence>
<keyword evidence="5" id="KW-0804">Transcription</keyword>
<dbReference type="PROSITE" id="PS50110">
    <property type="entry name" value="RESPONSE_REGULATORY"/>
    <property type="match status" value="1"/>
</dbReference>
<feature type="modified residue" description="4-aspartylphosphate" evidence="6">
    <location>
        <position position="114"/>
    </location>
</feature>
<keyword evidence="2" id="KW-0902">Two-component regulatory system</keyword>
<evidence type="ECO:0000256" key="6">
    <source>
        <dbReference type="PROSITE-ProRule" id="PRU00169"/>
    </source>
</evidence>
<keyword evidence="9" id="KW-1185">Reference proteome</keyword>
<dbReference type="AlphaFoldDB" id="A0A255Z060"/>
<feature type="domain" description="Response regulatory" evidence="7">
    <location>
        <begin position="57"/>
        <end position="181"/>
    </location>
</feature>
<dbReference type="InterPro" id="IPR011006">
    <property type="entry name" value="CheY-like_superfamily"/>
</dbReference>
<comment type="caution">
    <text evidence="8">The sequence shown here is derived from an EMBL/GenBank/DDBJ whole genome shotgun (WGS) entry which is preliminary data.</text>
</comment>
<dbReference type="Gene3D" id="3.40.50.2300">
    <property type="match status" value="1"/>
</dbReference>
<dbReference type="GO" id="GO:0005829">
    <property type="term" value="C:cytosol"/>
    <property type="evidence" value="ECO:0007669"/>
    <property type="project" value="TreeGrafter"/>
</dbReference>
<dbReference type="InterPro" id="IPR039420">
    <property type="entry name" value="WalR-like"/>
</dbReference>
<dbReference type="InterPro" id="IPR029787">
    <property type="entry name" value="Nucleotide_cyclase"/>
</dbReference>
<dbReference type="GO" id="GO:0000976">
    <property type="term" value="F:transcription cis-regulatory region binding"/>
    <property type="evidence" value="ECO:0007669"/>
    <property type="project" value="TreeGrafter"/>
</dbReference>
<accession>A0A255Z060</accession>
<dbReference type="GO" id="GO:0000156">
    <property type="term" value="F:phosphorelay response regulator activity"/>
    <property type="evidence" value="ECO:0007669"/>
    <property type="project" value="TreeGrafter"/>
</dbReference>